<proteinExistence type="predicted"/>
<name>A0A804M6H8_MAIZE</name>
<dbReference type="SUPFAM" id="SSF103473">
    <property type="entry name" value="MFS general substrate transporter"/>
    <property type="match status" value="1"/>
</dbReference>
<evidence type="ECO:0000256" key="1">
    <source>
        <dbReference type="ARBA" id="ARBA00004370"/>
    </source>
</evidence>
<dbReference type="GO" id="GO:0022857">
    <property type="term" value="F:transmembrane transporter activity"/>
    <property type="evidence" value="ECO:0007669"/>
    <property type="project" value="InterPro"/>
</dbReference>
<comment type="subcellular location">
    <subcellularLocation>
        <location evidence="1">Membrane</location>
    </subcellularLocation>
</comment>
<keyword evidence="3 6" id="KW-0812">Transmembrane</keyword>
<keyword evidence="4 6" id="KW-1133">Transmembrane helix</keyword>
<dbReference type="EnsemblPlants" id="Zm00001eb062870_T001">
    <property type="protein sequence ID" value="Zm00001eb062870_P001"/>
    <property type="gene ID" value="Zm00001eb062870"/>
</dbReference>
<keyword evidence="5 6" id="KW-0472">Membrane</keyword>
<dbReference type="Proteomes" id="UP000007305">
    <property type="component" value="Chromosome 1"/>
</dbReference>
<dbReference type="PANTHER" id="PTHR48023">
    <property type="entry name" value="D-XYLOSE-PROTON SYMPORTER-LIKE 2"/>
    <property type="match status" value="1"/>
</dbReference>
<dbReference type="Pfam" id="PF00083">
    <property type="entry name" value="Sugar_tr"/>
    <property type="match status" value="1"/>
</dbReference>
<dbReference type="InterPro" id="IPR050820">
    <property type="entry name" value="MFS_Sugar_Transporter"/>
</dbReference>
<dbReference type="AlphaFoldDB" id="A0A804M6H8"/>
<dbReference type="InterPro" id="IPR036259">
    <property type="entry name" value="MFS_trans_sf"/>
</dbReference>
<dbReference type="Gene3D" id="1.20.1250.20">
    <property type="entry name" value="MFS general substrate transporter like domains"/>
    <property type="match status" value="1"/>
</dbReference>
<evidence type="ECO:0000256" key="3">
    <source>
        <dbReference type="ARBA" id="ARBA00022692"/>
    </source>
</evidence>
<reference evidence="7" key="3">
    <citation type="submission" date="2021-05" db="UniProtKB">
        <authorList>
            <consortium name="EnsemblPlants"/>
        </authorList>
    </citation>
    <scope>IDENTIFICATION</scope>
    <source>
        <strain evidence="7">cv. B73</strain>
    </source>
</reference>
<evidence type="ECO:0000256" key="4">
    <source>
        <dbReference type="ARBA" id="ARBA00022989"/>
    </source>
</evidence>
<evidence type="ECO:0000256" key="2">
    <source>
        <dbReference type="ARBA" id="ARBA00022448"/>
    </source>
</evidence>
<evidence type="ECO:0008006" key="9">
    <source>
        <dbReference type="Google" id="ProtNLM"/>
    </source>
</evidence>
<reference evidence="7" key="2">
    <citation type="submission" date="2019-07" db="EMBL/GenBank/DDBJ databases">
        <authorList>
            <person name="Seetharam A."/>
            <person name="Woodhouse M."/>
            <person name="Cannon E."/>
        </authorList>
    </citation>
    <scope>NUCLEOTIDE SEQUENCE [LARGE SCALE GENOMIC DNA]</scope>
    <source>
        <strain evidence="7">cv. B73</strain>
    </source>
</reference>
<keyword evidence="2" id="KW-0813">Transport</keyword>
<evidence type="ECO:0000313" key="8">
    <source>
        <dbReference type="Proteomes" id="UP000007305"/>
    </source>
</evidence>
<evidence type="ECO:0000256" key="6">
    <source>
        <dbReference type="SAM" id="Phobius"/>
    </source>
</evidence>
<dbReference type="InParanoid" id="A0A804M6H8"/>
<feature type="transmembrane region" description="Helical" evidence="6">
    <location>
        <begin position="89"/>
        <end position="106"/>
    </location>
</feature>
<dbReference type="GO" id="GO:0016020">
    <property type="term" value="C:membrane"/>
    <property type="evidence" value="ECO:0007669"/>
    <property type="project" value="UniProtKB-SubCell"/>
</dbReference>
<keyword evidence="8" id="KW-1185">Reference proteome</keyword>
<sequence>MHYAPLAAAAKHGPPLLFWGREAAALAGGVVLGEGEGDARRGTAAEGGRRVLVGWAPVILPPVLHFVVLFGGSLLAYRVADFLGRRKELITAAALYIFGALVSGVAPDYFSLLRGRSLYGIGIGLCGYLVGSLEIDNDLACVLVRFSAQLWFWPKYSSAWYYVSNRQIT</sequence>
<feature type="transmembrane region" description="Helical" evidence="6">
    <location>
        <begin position="58"/>
        <end position="77"/>
    </location>
</feature>
<accession>A0A804M6H8</accession>
<reference evidence="8" key="1">
    <citation type="submission" date="2015-12" db="EMBL/GenBank/DDBJ databases">
        <title>Update maize B73 reference genome by single molecule sequencing technologies.</title>
        <authorList>
            <consortium name="Maize Genome Sequencing Project"/>
            <person name="Ware D."/>
        </authorList>
    </citation>
    <scope>NUCLEOTIDE SEQUENCE [LARGE SCALE GENOMIC DNA]</scope>
    <source>
        <strain evidence="8">cv. B73</strain>
    </source>
</reference>
<dbReference type="Gramene" id="Zm00001eb062870_T001">
    <property type="protein sequence ID" value="Zm00001eb062870_P001"/>
    <property type="gene ID" value="Zm00001eb062870"/>
</dbReference>
<organism evidence="7 8">
    <name type="scientific">Zea mays</name>
    <name type="common">Maize</name>
    <dbReference type="NCBI Taxonomy" id="4577"/>
    <lineage>
        <taxon>Eukaryota</taxon>
        <taxon>Viridiplantae</taxon>
        <taxon>Streptophyta</taxon>
        <taxon>Embryophyta</taxon>
        <taxon>Tracheophyta</taxon>
        <taxon>Spermatophyta</taxon>
        <taxon>Magnoliopsida</taxon>
        <taxon>Liliopsida</taxon>
        <taxon>Poales</taxon>
        <taxon>Poaceae</taxon>
        <taxon>PACMAD clade</taxon>
        <taxon>Panicoideae</taxon>
        <taxon>Andropogonodae</taxon>
        <taxon>Andropogoneae</taxon>
        <taxon>Tripsacinae</taxon>
        <taxon>Zea</taxon>
    </lineage>
</organism>
<dbReference type="PANTHER" id="PTHR48023:SF6">
    <property type="entry name" value="D-XYLOSE-PROTON SYMPORTER-LIKE 3, CHLOROPLASTIC"/>
    <property type="match status" value="1"/>
</dbReference>
<evidence type="ECO:0000313" key="7">
    <source>
        <dbReference type="EnsemblPlants" id="Zm00001eb062870_P001"/>
    </source>
</evidence>
<evidence type="ECO:0000256" key="5">
    <source>
        <dbReference type="ARBA" id="ARBA00023136"/>
    </source>
</evidence>
<dbReference type="InterPro" id="IPR005828">
    <property type="entry name" value="MFS_sugar_transport-like"/>
</dbReference>
<protein>
    <recommendedName>
        <fullName evidence="9">Major facilitator superfamily (MFS) profile domain-containing protein</fullName>
    </recommendedName>
</protein>